<gene>
    <name evidence="7" type="ORF">OXX778_LOCUS16668</name>
</gene>
<evidence type="ECO:0000256" key="6">
    <source>
        <dbReference type="ARBA" id="ARBA00032319"/>
    </source>
</evidence>
<sequence length="386" mass="44883">MIKEGDYVIFKKTDTMKIFPVKLNKPFMIDRFKTKLDNLVNKPFGYKYEIKDQQLHLVQNTLSDDMNKVAIFDKDNRNLVDKSANQKLSHDEIEKLKQLEDISGTEIIDRLIENSASFSQKTEYSQEKYIKKKKEKYLAVFEILKPTIRTLSEYYILGNHKRKVLNMRMDTLAQILTYSNVAAYRNVVVLESCKGLILASVVERVAGFGNVINLSPNGSHISTKEILDYMNFPPEYTQNLYNFPLERSDKLDEYIEELNKKLAIATDDTFRDKQTKKLELAHKVNEIFKTKKVDCLIIASKFRPSPILEKLIDSMAPNRNFVIYSLIQEPLIECHSFLKRTQKAIHIELSDSWLREYQVLPERTHPKNNMDCCGGYLLTGITVTNE</sequence>
<evidence type="ECO:0000313" key="8">
    <source>
        <dbReference type="Proteomes" id="UP000663879"/>
    </source>
</evidence>
<evidence type="ECO:0000256" key="2">
    <source>
        <dbReference type="ARBA" id="ARBA00008320"/>
    </source>
</evidence>
<dbReference type="PANTHER" id="PTHR12945">
    <property type="entry name" value="TRANSLATION INITIATION FACTOR EIF3-RELATED"/>
    <property type="match status" value="1"/>
</dbReference>
<dbReference type="InterPro" id="IPR017423">
    <property type="entry name" value="TRM6"/>
</dbReference>
<reference evidence="7" key="1">
    <citation type="submission" date="2021-02" db="EMBL/GenBank/DDBJ databases">
        <authorList>
            <person name="Nowell W R."/>
        </authorList>
    </citation>
    <scope>NUCLEOTIDE SEQUENCE</scope>
    <source>
        <strain evidence="7">Ploen Becks lab</strain>
    </source>
</reference>
<evidence type="ECO:0000256" key="4">
    <source>
        <dbReference type="ARBA" id="ARBA00022694"/>
    </source>
</evidence>
<evidence type="ECO:0000256" key="1">
    <source>
        <dbReference type="ARBA" id="ARBA00004123"/>
    </source>
</evidence>
<protein>
    <recommendedName>
        <fullName evidence="3">tRNA (adenine(58)-N(1))-methyltransferase non-catalytic subunit TRM6</fullName>
    </recommendedName>
    <alternativeName>
        <fullName evidence="6">tRNA(m1A58)-methyltransferase subunit TRM6</fullName>
    </alternativeName>
</protein>
<dbReference type="GO" id="GO:0030488">
    <property type="term" value="P:tRNA methylation"/>
    <property type="evidence" value="ECO:0007669"/>
    <property type="project" value="InterPro"/>
</dbReference>
<dbReference type="PANTHER" id="PTHR12945:SF0">
    <property type="entry name" value="TRNA (ADENINE(58)-N(1))-METHYLTRANSFERASE NON-CATALYTIC SUBUNIT TRM6"/>
    <property type="match status" value="1"/>
</dbReference>
<evidence type="ECO:0000256" key="5">
    <source>
        <dbReference type="ARBA" id="ARBA00023242"/>
    </source>
</evidence>
<dbReference type="OrthoDB" id="10254665at2759"/>
<comment type="similarity">
    <text evidence="2">Belongs to the TRM6/GCD10 family.</text>
</comment>
<keyword evidence="4" id="KW-0819">tRNA processing</keyword>
<comment type="subcellular location">
    <subcellularLocation>
        <location evidence="1">Nucleus</location>
    </subcellularLocation>
</comment>
<name>A0A814H8L2_9BILA</name>
<keyword evidence="5" id="KW-0539">Nucleus</keyword>
<dbReference type="Proteomes" id="UP000663879">
    <property type="component" value="Unassembled WGS sequence"/>
</dbReference>
<dbReference type="Pfam" id="PF04189">
    <property type="entry name" value="Gcd10p"/>
    <property type="match status" value="1"/>
</dbReference>
<dbReference type="AlphaFoldDB" id="A0A814H8L2"/>
<evidence type="ECO:0000256" key="3">
    <source>
        <dbReference type="ARBA" id="ARBA00021704"/>
    </source>
</evidence>
<dbReference type="GO" id="GO:0005634">
    <property type="term" value="C:nucleus"/>
    <property type="evidence" value="ECO:0007669"/>
    <property type="project" value="UniProtKB-SubCell"/>
</dbReference>
<proteinExistence type="inferred from homology"/>
<accession>A0A814H8L2</accession>
<evidence type="ECO:0000313" key="7">
    <source>
        <dbReference type="EMBL" id="CAF1006328.1"/>
    </source>
</evidence>
<dbReference type="EMBL" id="CAJNOC010004010">
    <property type="protein sequence ID" value="CAF1006328.1"/>
    <property type="molecule type" value="Genomic_DNA"/>
</dbReference>
<comment type="caution">
    <text evidence="7">The sequence shown here is derived from an EMBL/GenBank/DDBJ whole genome shotgun (WGS) entry which is preliminary data.</text>
</comment>
<dbReference type="GO" id="GO:0031515">
    <property type="term" value="C:tRNA (m1A) methyltransferase complex"/>
    <property type="evidence" value="ECO:0007669"/>
    <property type="project" value="InterPro"/>
</dbReference>
<organism evidence="7 8">
    <name type="scientific">Brachionus calyciflorus</name>
    <dbReference type="NCBI Taxonomy" id="104777"/>
    <lineage>
        <taxon>Eukaryota</taxon>
        <taxon>Metazoa</taxon>
        <taxon>Spiralia</taxon>
        <taxon>Gnathifera</taxon>
        <taxon>Rotifera</taxon>
        <taxon>Eurotatoria</taxon>
        <taxon>Monogononta</taxon>
        <taxon>Pseudotrocha</taxon>
        <taxon>Ploima</taxon>
        <taxon>Brachionidae</taxon>
        <taxon>Brachionus</taxon>
    </lineage>
</organism>
<keyword evidence="8" id="KW-1185">Reference proteome</keyword>